<dbReference type="Proteomes" id="UP000799772">
    <property type="component" value="Unassembled WGS sequence"/>
</dbReference>
<dbReference type="PANTHER" id="PTHR43341">
    <property type="entry name" value="AMINO ACID PERMEASE"/>
    <property type="match status" value="1"/>
</dbReference>
<feature type="transmembrane region" description="Helical" evidence="8">
    <location>
        <begin position="482"/>
        <end position="501"/>
    </location>
</feature>
<comment type="caution">
    <text evidence="10">The sequence shown here is derived from an EMBL/GenBank/DDBJ whole genome shotgun (WGS) entry which is preliminary data.</text>
</comment>
<dbReference type="OrthoDB" id="3900342at2759"/>
<comment type="subcellular location">
    <subcellularLocation>
        <location evidence="1">Membrane</location>
        <topology evidence="1">Multi-pass membrane protein</topology>
    </subcellularLocation>
</comment>
<keyword evidence="2" id="KW-0813">Transport</keyword>
<name>A0A9P4I3E0_9PEZI</name>
<dbReference type="InterPro" id="IPR004841">
    <property type="entry name" value="AA-permease/SLC12A_dom"/>
</dbReference>
<sequence>MDAPERDHSPEPPPSVLSVQSSGSPDHATELRPKLSEGHVNMMTFSAVLGVGLFLQSGRVIFLCGPGLAVIAYIVTGTVMWSTMASLGEMTAVFPVKGAVFEFPRRFLDNSIGFAVAWLFWFSWVVINAAELLAITQIINFEFPTEYLKEQGYPDETLRWPVGQNTSPAVWVFIFLLIVGLVNLLPVRWFGRLEYVFGCIKITFLSGLIFFNVIVNARKRFHDSRFWTYKSPYSFASHNMTVRADPPIVYEGSLGTFTAMWSGMTYIIFSMIGFEVVAITAAENHDLRREETIKLASRKISLRIILFYSLSVFVVGLNVPYTDSQLQQLTINSPQFFTGFFVFSATTSAINSLYIASRSLHALACLREAWPEWGPIESLRSRLERTKYGVPYVALFVSWLFGLLAFLSTENGPSQVLGRLATNSVVSMLIVYIAINAAYLQFYRCVNAAARGEDRAVGKDSAMTRLYDRRSPNWAYKSHIQWLRAAYALTATVLFLIFNGWRSFAQPFSGKDFIASYISVLIFVILTILYFIKLNGLDYRNWRRNASYLRGLTPVYIDSGTEREPCGFCGARHRRGQLNLPDKDRFTSQNIKAFMEWLANVLW</sequence>
<keyword evidence="4" id="KW-0029">Amino-acid transport</keyword>
<dbReference type="GO" id="GO:0016020">
    <property type="term" value="C:membrane"/>
    <property type="evidence" value="ECO:0007669"/>
    <property type="project" value="UniProtKB-SubCell"/>
</dbReference>
<feature type="transmembrane region" description="Helical" evidence="8">
    <location>
        <begin position="300"/>
        <end position="321"/>
    </location>
</feature>
<evidence type="ECO:0000256" key="7">
    <source>
        <dbReference type="SAM" id="MobiDB-lite"/>
    </source>
</evidence>
<feature type="transmembrane region" description="Helical" evidence="8">
    <location>
        <begin position="168"/>
        <end position="186"/>
    </location>
</feature>
<evidence type="ECO:0000256" key="5">
    <source>
        <dbReference type="ARBA" id="ARBA00022989"/>
    </source>
</evidence>
<dbReference type="PIRSF" id="PIRSF006060">
    <property type="entry name" value="AA_transporter"/>
    <property type="match status" value="1"/>
</dbReference>
<dbReference type="PROSITE" id="PS00218">
    <property type="entry name" value="AMINO_ACID_PERMEASE_1"/>
    <property type="match status" value="1"/>
</dbReference>
<evidence type="ECO:0000256" key="6">
    <source>
        <dbReference type="ARBA" id="ARBA00023136"/>
    </source>
</evidence>
<organism evidence="10 11">
    <name type="scientific">Rhizodiscina lignyota</name>
    <dbReference type="NCBI Taxonomy" id="1504668"/>
    <lineage>
        <taxon>Eukaryota</taxon>
        <taxon>Fungi</taxon>
        <taxon>Dikarya</taxon>
        <taxon>Ascomycota</taxon>
        <taxon>Pezizomycotina</taxon>
        <taxon>Dothideomycetes</taxon>
        <taxon>Pleosporomycetidae</taxon>
        <taxon>Aulographales</taxon>
        <taxon>Rhizodiscinaceae</taxon>
        <taxon>Rhizodiscina</taxon>
    </lineage>
</organism>
<proteinExistence type="predicted"/>
<evidence type="ECO:0000256" key="2">
    <source>
        <dbReference type="ARBA" id="ARBA00022448"/>
    </source>
</evidence>
<accession>A0A9P4I3E0</accession>
<feature type="domain" description="Amino acid permease/ SLC12A" evidence="9">
    <location>
        <begin position="39"/>
        <end position="444"/>
    </location>
</feature>
<feature type="transmembrane region" description="Helical" evidence="8">
    <location>
        <begin position="336"/>
        <end position="357"/>
    </location>
</feature>
<dbReference type="Pfam" id="PF00324">
    <property type="entry name" value="AA_permease"/>
    <property type="match status" value="1"/>
</dbReference>
<evidence type="ECO:0000313" key="11">
    <source>
        <dbReference type="Proteomes" id="UP000799772"/>
    </source>
</evidence>
<dbReference type="EMBL" id="ML978135">
    <property type="protein sequence ID" value="KAF2094250.1"/>
    <property type="molecule type" value="Genomic_DNA"/>
</dbReference>
<evidence type="ECO:0000256" key="3">
    <source>
        <dbReference type="ARBA" id="ARBA00022692"/>
    </source>
</evidence>
<keyword evidence="11" id="KW-1185">Reference proteome</keyword>
<feature type="transmembrane region" description="Helical" evidence="8">
    <location>
        <begin position="420"/>
        <end position="442"/>
    </location>
</feature>
<feature type="compositionally biased region" description="Basic and acidic residues" evidence="7">
    <location>
        <begin position="1"/>
        <end position="10"/>
    </location>
</feature>
<keyword evidence="6 8" id="KW-0472">Membrane</keyword>
<dbReference type="Gene3D" id="1.20.1740.10">
    <property type="entry name" value="Amino acid/polyamine transporter I"/>
    <property type="match status" value="1"/>
</dbReference>
<feature type="transmembrane region" description="Helical" evidence="8">
    <location>
        <begin position="259"/>
        <end position="279"/>
    </location>
</feature>
<evidence type="ECO:0000256" key="8">
    <source>
        <dbReference type="SAM" id="Phobius"/>
    </source>
</evidence>
<keyword evidence="5 8" id="KW-1133">Transmembrane helix</keyword>
<feature type="transmembrane region" description="Helical" evidence="8">
    <location>
        <begin position="389"/>
        <end position="408"/>
    </location>
</feature>
<dbReference type="PANTHER" id="PTHR43341:SF35">
    <property type="entry name" value="ACID TRANSPORTER, PUTATIVE-RELATED"/>
    <property type="match status" value="1"/>
</dbReference>
<protein>
    <recommendedName>
        <fullName evidence="9">Amino acid permease/ SLC12A domain-containing protein</fullName>
    </recommendedName>
</protein>
<keyword evidence="3 8" id="KW-0812">Transmembrane</keyword>
<dbReference type="InterPro" id="IPR004840">
    <property type="entry name" value="Amino_acid_permease_CS"/>
</dbReference>
<feature type="region of interest" description="Disordered" evidence="7">
    <location>
        <begin position="1"/>
        <end position="31"/>
    </location>
</feature>
<gene>
    <name evidence="10" type="ORF">NA57DRAFT_80663</name>
</gene>
<evidence type="ECO:0000259" key="9">
    <source>
        <dbReference type="Pfam" id="PF00324"/>
    </source>
</evidence>
<feature type="transmembrane region" description="Helical" evidence="8">
    <location>
        <begin position="68"/>
        <end position="87"/>
    </location>
</feature>
<evidence type="ECO:0000256" key="1">
    <source>
        <dbReference type="ARBA" id="ARBA00004141"/>
    </source>
</evidence>
<dbReference type="AlphaFoldDB" id="A0A9P4I3E0"/>
<evidence type="ECO:0000256" key="4">
    <source>
        <dbReference type="ARBA" id="ARBA00022970"/>
    </source>
</evidence>
<feature type="transmembrane region" description="Helical" evidence="8">
    <location>
        <begin position="513"/>
        <end position="532"/>
    </location>
</feature>
<dbReference type="InterPro" id="IPR050524">
    <property type="entry name" value="APC_YAT"/>
</dbReference>
<feature type="transmembrane region" description="Helical" evidence="8">
    <location>
        <begin position="193"/>
        <end position="215"/>
    </location>
</feature>
<feature type="transmembrane region" description="Helical" evidence="8">
    <location>
        <begin position="107"/>
        <end position="127"/>
    </location>
</feature>
<reference evidence="10" key="1">
    <citation type="journal article" date="2020" name="Stud. Mycol.">
        <title>101 Dothideomycetes genomes: a test case for predicting lifestyles and emergence of pathogens.</title>
        <authorList>
            <person name="Haridas S."/>
            <person name="Albert R."/>
            <person name="Binder M."/>
            <person name="Bloem J."/>
            <person name="Labutti K."/>
            <person name="Salamov A."/>
            <person name="Andreopoulos B."/>
            <person name="Baker S."/>
            <person name="Barry K."/>
            <person name="Bills G."/>
            <person name="Bluhm B."/>
            <person name="Cannon C."/>
            <person name="Castanera R."/>
            <person name="Culley D."/>
            <person name="Daum C."/>
            <person name="Ezra D."/>
            <person name="Gonzalez J."/>
            <person name="Henrissat B."/>
            <person name="Kuo A."/>
            <person name="Liang C."/>
            <person name="Lipzen A."/>
            <person name="Lutzoni F."/>
            <person name="Magnuson J."/>
            <person name="Mondo S."/>
            <person name="Nolan M."/>
            <person name="Ohm R."/>
            <person name="Pangilinan J."/>
            <person name="Park H.-J."/>
            <person name="Ramirez L."/>
            <person name="Alfaro M."/>
            <person name="Sun H."/>
            <person name="Tritt A."/>
            <person name="Yoshinaga Y."/>
            <person name="Zwiers L.-H."/>
            <person name="Turgeon B."/>
            <person name="Goodwin S."/>
            <person name="Spatafora J."/>
            <person name="Crous P."/>
            <person name="Grigoriev I."/>
        </authorList>
    </citation>
    <scope>NUCLEOTIDE SEQUENCE</scope>
    <source>
        <strain evidence="10">CBS 133067</strain>
    </source>
</reference>
<evidence type="ECO:0000313" key="10">
    <source>
        <dbReference type="EMBL" id="KAF2094250.1"/>
    </source>
</evidence>
<dbReference type="GO" id="GO:0015171">
    <property type="term" value="F:amino acid transmembrane transporter activity"/>
    <property type="evidence" value="ECO:0007669"/>
    <property type="project" value="TreeGrafter"/>
</dbReference>